<evidence type="ECO:0000313" key="7">
    <source>
        <dbReference type="WBParaSite" id="SMUV_0000554501-mRNA-1"/>
    </source>
</evidence>
<dbReference type="Gene3D" id="2.60.40.150">
    <property type="entry name" value="C2 domain"/>
    <property type="match status" value="1"/>
</dbReference>
<dbReference type="InterPro" id="IPR026791">
    <property type="entry name" value="DOCK"/>
</dbReference>
<dbReference type="InterPro" id="IPR046770">
    <property type="entry name" value="DOCKER_Lobe_B"/>
</dbReference>
<comment type="similarity">
    <text evidence="2">Belongs to the DOCK family.</text>
</comment>
<dbReference type="PANTHER" id="PTHR23317:SF76">
    <property type="entry name" value="LD20667P"/>
    <property type="match status" value="1"/>
</dbReference>
<accession>A0A0N5ALW0</accession>
<dbReference type="Pfam" id="PF20422">
    <property type="entry name" value="DHR-2_Lobe_B"/>
    <property type="match status" value="1"/>
</dbReference>
<dbReference type="Gene3D" id="1.25.40.410">
    <property type="match status" value="1"/>
</dbReference>
<evidence type="ECO:0000259" key="4">
    <source>
        <dbReference type="PROSITE" id="PS51650"/>
    </source>
</evidence>
<dbReference type="GO" id="GO:0007264">
    <property type="term" value="P:small GTPase-mediated signal transduction"/>
    <property type="evidence" value="ECO:0007669"/>
    <property type="project" value="InterPro"/>
</dbReference>
<feature type="compositionally biased region" description="Low complexity" evidence="3">
    <location>
        <begin position="182"/>
        <end position="196"/>
    </location>
</feature>
<proteinExistence type="inferred from homology"/>
<feature type="region of interest" description="Disordered" evidence="3">
    <location>
        <begin position="1185"/>
        <end position="1210"/>
    </location>
</feature>
<feature type="domain" description="C2 DOCK-type" evidence="4">
    <location>
        <begin position="641"/>
        <end position="806"/>
    </location>
</feature>
<dbReference type="FunFam" id="1.25.40.410:FF:000002">
    <property type="entry name" value="Dedicator of cytokinesis protein 7"/>
    <property type="match status" value="1"/>
</dbReference>
<dbReference type="InterPro" id="IPR043162">
    <property type="entry name" value="DOCK_C_lobe_C"/>
</dbReference>
<dbReference type="PANTHER" id="PTHR23317">
    <property type="entry name" value="DEDICATOR OF CYTOKINESIS DOCK"/>
    <property type="match status" value="1"/>
</dbReference>
<feature type="region of interest" description="Disordered" evidence="3">
    <location>
        <begin position="170"/>
        <end position="219"/>
    </location>
</feature>
<dbReference type="InterPro" id="IPR021816">
    <property type="entry name" value="DOCK_C/D_N"/>
</dbReference>
<reference evidence="7" key="1">
    <citation type="submission" date="2016-04" db="UniProtKB">
        <authorList>
            <consortium name="WormBaseParasite"/>
        </authorList>
    </citation>
    <scope>IDENTIFICATION</scope>
</reference>
<dbReference type="InterPro" id="IPR043161">
    <property type="entry name" value="DOCK_C_lobe_A"/>
</dbReference>
<dbReference type="Pfam" id="PF11878">
    <property type="entry name" value="DOCK_C-D_N"/>
    <property type="match status" value="1"/>
</dbReference>
<dbReference type="FunFam" id="1.20.58.740:FF:000002">
    <property type="entry name" value="Dedicator of cytokinesis protein 7"/>
    <property type="match status" value="1"/>
</dbReference>
<dbReference type="CDD" id="cd11695">
    <property type="entry name" value="DHR2_DOCK_C"/>
    <property type="match status" value="1"/>
</dbReference>
<name>A0A0N5ALW0_9BILA</name>
<evidence type="ECO:0000256" key="1">
    <source>
        <dbReference type="ARBA" id="ARBA00022658"/>
    </source>
</evidence>
<feature type="domain" description="DOCKER" evidence="5">
    <location>
        <begin position="1718"/>
        <end position="2187"/>
    </location>
</feature>
<evidence type="ECO:0000256" key="2">
    <source>
        <dbReference type="PROSITE-ProRule" id="PRU00983"/>
    </source>
</evidence>
<dbReference type="WBParaSite" id="SMUV_0000554501-mRNA-1">
    <property type="protein sequence ID" value="SMUV_0000554501-mRNA-1"/>
    <property type="gene ID" value="SMUV_0000554501"/>
</dbReference>
<dbReference type="InterPro" id="IPR027357">
    <property type="entry name" value="DOCKER_dom"/>
</dbReference>
<dbReference type="STRING" id="451379.A0A0N5ALW0"/>
<dbReference type="InterPro" id="IPR046769">
    <property type="entry name" value="DOCKER_Lobe_A"/>
</dbReference>
<sequence length="2216" mass="248618">MTAADVRKHVMTGSLLLHPSAVAAVDSPDSGPSHPLNLIDIADPLDVEEILSQKKTTSAIYEHTNGSPKRVGEFPADDMEVRLVHREQLTIEPPFSPNLPSIDPIVRDIIRTYNDDFSLVQRKYHQYSSGEAYVRMLMERPLLLQSSQKQVYEVESDRTLTRSFNGVDDQVTKRDSYGSHYSSDSICTGGSSSGGTTRDDTMRQPHHLNSSASDPTVPGVVQRISNTQLDQINEARRQGNRQNVVVSLLPPLLESEIIERRSPPPFPAEHTGQRLYLKILKLQLEPSFEPVFGIIALFDIKQKRKISENFYFDLNEEPLLKMLSNHIKAVDAASKCTQAAFSISGSLKDIFIVIRLEKVLQACEISEACEPYLKEERNRERLIQNAKQYCERLGEYRMPLGWMAIDVNRILTGALSLEKAEMINANTVSSSCHPNQGEAVPPVSPGPQYDTESIISADRISCSTSGTFRRIGSGTSAQSVLTVVQKLNTPQQKRKFFSTISQTLSSQLEAVTNVASSAEITEEQKKSSVSSLQVSLSNLQPLIVDANSFFRQETDHLTDEDLCKMLLEIRKNGSKLSRLKSFPAVFRMEISGIVTDDTQTKLTPELLHMQSYAAEDNIGGIEKEIAEFPCKGNYAVNACYRNLLYVYPRFVNFSNRSGTARNICVRVELMDGQERPLHLVFGKSSCPDIGSYANTSISYHNKSPSFYDEIKICIPVDLNDDHHLLFTFYHISCKQKVNDEIDSPIGYSCLRLFKDGRLQTGDITLPICLERFSTKNYWYLPPEVHLPNVKWLDGHKPLFSVSLRALTTVHTQDTHLDTFLHAFQTLSGPLKKKMEPISEADLKSAIRGVIKARPEPMVAFLYAIIDRLLALIVSPPYSVSVSGVCFEVLGQLVKICTVLLNTFCDAHGRSSLLTTYVHYNKIALKECTLISQRDSSSLSEKSERSVQSPGSPETHRLHDIIRDFERSGFAKSTEDDKTVNKKLMHEELVLQWVMSSGTSRETAFLNSWFFLELIVKSMAEYLSLSNRLYLPRKMRFSSLYIQNLNALSQAIISEILQRAQKDERQAHSINSSWGFFIKDVFSLMDRTYVMNLLKQYNREICAKIVSSSESQAVTLMLLKLDLVHIVCSHEHYIALNLPVSFPFHSISTSHSIGSFHSVSSGICKSSDGASDGTFNNVMSASVHGSSPQLQAQSPTNSSVSSRTSSQINETHGCAGSAELTYEYRSRHYLTALALSDLSSVAVGLIRNLLTCHECDARFMDQSCKARVALLYLPLIGIVLDVSSQLFNPYMKGGPVRNSGLFGTSSASESFGMLHELDDCSCVNKKIMLAIGGLSSSPPVSPPPQANPAPRKPTLSLEITRQLLACLCWTLKNIDRSAFRQWVRELSSSRLSQFLYVLQLTVSCFEYKYGMPANHCVGFCGNKDVGPEALESDVRKKFDDSVSGDSTVSKEVLRKVSRGFSDNEAVKWRKEPLFKHSFKSNTCSSCEHSAEEVNYSDVEQSLEASLCTEVPLIVLDTMEYILRVVVVSGGDQLFFVLPLILKVLMHMLACSQSVQSLENIFASQRAIVIKFPDLLFQQETEQCGELCLHLLRHCASRLPSVRSQAAASLYLLMRQSFESGANLSKVKMQITMSLSTLVSLGTRQGNWINEDCLRRSLKTVLTYSETDAFTDSQLRSTTFAEQVKDLVFNLHMILSDTVKMKEYTNDFEMLIDLMYRVAKGYQNNPDLRLTWLINMANKHAARNNAAEAAECMLHAAALAAEYISMREFDTYLPKGAVAFADISDNILEESAVSDDVVSPNEEGICESRHFTPTGLVQLVEKTAQFLEKAQMFELIPQVYKIITPILEQTRDYRHLAQVYNHISEALVRVEPLVPLVEDISDAWFSPLPGADKRCFGTYFRVGFYGNRFGDLDGVEFIYKEPAITKLSEISHRLEGFYADRFGEGTVEVIKDSNVVLVLLKLQSFFELFEVDRGRLNSSKAYLQITYVEPYLEKWERRRRQTHFERNHNLCRFVYATPFTKDGRPHGDLKDQYKRRTILTTQCCFPYVKTRLQVINRESSVLTPIEVAIEDVQKKTRELAAATAQNPPDAKILQMVLQGCIGTTVNQGPIEVANVFLTNIALTEHGKPADKFQNKLRLCFKDFSKKCADALQKNKLLIQADQQAYQNELQKNYIEFTKKMAPIVGGNSGRKTSNTEANSLKTAQVAVLSREVGPVTAV</sequence>
<organism evidence="6 7">
    <name type="scientific">Syphacia muris</name>
    <dbReference type="NCBI Taxonomy" id="451379"/>
    <lineage>
        <taxon>Eukaryota</taxon>
        <taxon>Metazoa</taxon>
        <taxon>Ecdysozoa</taxon>
        <taxon>Nematoda</taxon>
        <taxon>Chromadorea</taxon>
        <taxon>Rhabditida</taxon>
        <taxon>Spirurina</taxon>
        <taxon>Oxyuridomorpha</taxon>
        <taxon>Oxyuroidea</taxon>
        <taxon>Oxyuridae</taxon>
        <taxon>Syphacia</taxon>
    </lineage>
</organism>
<protein>
    <submittedName>
        <fullName evidence="7">Dedicator of cytokinesis protein 6</fullName>
    </submittedName>
</protein>
<dbReference type="Pfam" id="PF20421">
    <property type="entry name" value="DHR-2_Lobe_C"/>
    <property type="match status" value="1"/>
</dbReference>
<dbReference type="Pfam" id="PF14429">
    <property type="entry name" value="DOCK-C2"/>
    <property type="match status" value="1"/>
</dbReference>
<dbReference type="GO" id="GO:0005085">
    <property type="term" value="F:guanyl-nucleotide exchange factor activity"/>
    <property type="evidence" value="ECO:0007669"/>
    <property type="project" value="UniProtKB-KW"/>
</dbReference>
<keyword evidence="6" id="KW-1185">Reference proteome</keyword>
<dbReference type="PROSITE" id="PS51651">
    <property type="entry name" value="DOCKER"/>
    <property type="match status" value="1"/>
</dbReference>
<dbReference type="Gene3D" id="1.20.58.740">
    <property type="match status" value="1"/>
</dbReference>
<dbReference type="InterPro" id="IPR046773">
    <property type="entry name" value="DOCKER_Lobe_C"/>
</dbReference>
<dbReference type="Proteomes" id="UP000046393">
    <property type="component" value="Unplaced"/>
</dbReference>
<evidence type="ECO:0000259" key="5">
    <source>
        <dbReference type="PROSITE" id="PS51651"/>
    </source>
</evidence>
<dbReference type="PROSITE" id="PS51650">
    <property type="entry name" value="C2_DOCK"/>
    <property type="match status" value="1"/>
</dbReference>
<dbReference type="InterPro" id="IPR027007">
    <property type="entry name" value="C2_DOCK-type_domain"/>
</dbReference>
<keyword evidence="1" id="KW-0344">Guanine-nucleotide releasing factor</keyword>
<dbReference type="InterPro" id="IPR035892">
    <property type="entry name" value="C2_domain_sf"/>
</dbReference>
<dbReference type="Pfam" id="PF06920">
    <property type="entry name" value="DHR-2_Lobe_A"/>
    <property type="match status" value="1"/>
</dbReference>
<feature type="compositionally biased region" description="Low complexity" evidence="3">
    <location>
        <begin position="1193"/>
        <end position="1205"/>
    </location>
</feature>
<evidence type="ECO:0000313" key="6">
    <source>
        <dbReference type="Proteomes" id="UP000046393"/>
    </source>
</evidence>
<evidence type="ECO:0000256" key="3">
    <source>
        <dbReference type="SAM" id="MobiDB-lite"/>
    </source>
</evidence>